<evidence type="ECO:0000259" key="4">
    <source>
        <dbReference type="Pfam" id="PF02230"/>
    </source>
</evidence>
<evidence type="ECO:0000256" key="2">
    <source>
        <dbReference type="ARBA" id="ARBA00022801"/>
    </source>
</evidence>
<reference evidence="6" key="1">
    <citation type="submission" date="2016-07" db="EMBL/GenBank/DDBJ databases">
        <authorList>
            <person name="Florea S."/>
            <person name="Webb J.S."/>
            <person name="Jaromczyk J."/>
            <person name="Schardl C.L."/>
        </authorList>
    </citation>
    <scope>NUCLEOTIDE SEQUENCE [LARGE SCALE GENOMIC DNA]</scope>
    <source>
        <strain evidence="6">KCTC 42131</strain>
    </source>
</reference>
<dbReference type="Proteomes" id="UP000175669">
    <property type="component" value="Unassembled WGS sequence"/>
</dbReference>
<dbReference type="RefSeq" id="WP_070115853.1">
    <property type="nucleotide sequence ID" value="NZ_CAXATG010000002.1"/>
</dbReference>
<dbReference type="GO" id="GO:0016787">
    <property type="term" value="F:hydrolase activity"/>
    <property type="evidence" value="ECO:0007669"/>
    <property type="project" value="UniProtKB-KW"/>
</dbReference>
<evidence type="ECO:0000256" key="1">
    <source>
        <dbReference type="ARBA" id="ARBA00022729"/>
    </source>
</evidence>
<dbReference type="PANTHER" id="PTHR43037">
    <property type="entry name" value="UNNAMED PRODUCT-RELATED"/>
    <property type="match status" value="1"/>
</dbReference>
<dbReference type="AlphaFoldDB" id="A0A1E8CIA2"/>
<dbReference type="SUPFAM" id="SSF53474">
    <property type="entry name" value="alpha/beta-Hydrolases"/>
    <property type="match status" value="1"/>
</dbReference>
<dbReference type="PANTHER" id="PTHR43037:SF5">
    <property type="entry name" value="FERULOYL ESTERASE"/>
    <property type="match status" value="1"/>
</dbReference>
<keyword evidence="2" id="KW-0378">Hydrolase</keyword>
<sequence>MRSMLILFSLLLCSPFALAQQTTQIDAGRGDVQVIVPDSYQANAPTPLIVLLHGYGSSGVQQNGYMRIGELVNRFGFILATPDGTQETQGRNARFWNASDACCNFYANDLDDSAYVLDIINTVKEQYQVDERRVYLIGHSNGGFMSYKTAHEHSDVIAGIASLAGAEATVAQSAPEHPVHILQIHGTADGTIAYNGGDIQGNAYPSAEESVSRWAAYNGCSAEGTVTAMLDLDVSLEGLETTVTRYSDDCQAGGSAELWTIADGAHIPQISAVFPEKVVAWLLARPKMLDNGSMAVSQN</sequence>
<dbReference type="InterPro" id="IPR003140">
    <property type="entry name" value="PLipase/COase/thioEstase"/>
</dbReference>
<accession>A0A1E8CIA2</accession>
<keyword evidence="1 3" id="KW-0732">Signal</keyword>
<evidence type="ECO:0000313" key="5">
    <source>
        <dbReference type="EMBL" id="OFE12230.1"/>
    </source>
</evidence>
<dbReference type="EMBL" id="MASR01000001">
    <property type="protein sequence ID" value="OFE12230.1"/>
    <property type="molecule type" value="Genomic_DNA"/>
</dbReference>
<feature type="domain" description="Phospholipase/carboxylesterase/thioesterase" evidence="4">
    <location>
        <begin position="43"/>
        <end position="209"/>
    </location>
</feature>
<dbReference type="OrthoDB" id="5291933at2"/>
<protein>
    <recommendedName>
        <fullName evidence="4">Phospholipase/carboxylesterase/thioesterase domain-containing protein</fullName>
    </recommendedName>
</protein>
<proteinExistence type="predicted"/>
<dbReference type="Pfam" id="PF02230">
    <property type="entry name" value="Abhydrolase_2"/>
    <property type="match status" value="1"/>
</dbReference>
<feature type="chain" id="PRO_5009211989" description="Phospholipase/carboxylesterase/thioesterase domain-containing protein" evidence="3">
    <location>
        <begin position="20"/>
        <end position="299"/>
    </location>
</feature>
<organism evidence="5 6">
    <name type="scientific">Pseudohongiella acticola</name>
    <dbReference type="NCBI Taxonomy" id="1524254"/>
    <lineage>
        <taxon>Bacteria</taxon>
        <taxon>Pseudomonadati</taxon>
        <taxon>Pseudomonadota</taxon>
        <taxon>Gammaproteobacteria</taxon>
        <taxon>Pseudomonadales</taxon>
        <taxon>Pseudohongiellaceae</taxon>
        <taxon>Pseudohongiella</taxon>
    </lineage>
</organism>
<gene>
    <name evidence="5" type="ORF">PHACT_03025</name>
</gene>
<comment type="caution">
    <text evidence="5">The sequence shown here is derived from an EMBL/GenBank/DDBJ whole genome shotgun (WGS) entry which is preliminary data.</text>
</comment>
<feature type="signal peptide" evidence="3">
    <location>
        <begin position="1"/>
        <end position="19"/>
    </location>
</feature>
<keyword evidence="6" id="KW-1185">Reference proteome</keyword>
<dbReference type="Gene3D" id="3.40.50.1820">
    <property type="entry name" value="alpha/beta hydrolase"/>
    <property type="match status" value="1"/>
</dbReference>
<evidence type="ECO:0000256" key="3">
    <source>
        <dbReference type="SAM" id="SignalP"/>
    </source>
</evidence>
<evidence type="ECO:0000313" key="6">
    <source>
        <dbReference type="Proteomes" id="UP000175669"/>
    </source>
</evidence>
<dbReference type="InterPro" id="IPR029058">
    <property type="entry name" value="AB_hydrolase_fold"/>
</dbReference>
<dbReference type="InterPro" id="IPR050955">
    <property type="entry name" value="Plant_Biomass_Hydrol_Est"/>
</dbReference>
<name>A0A1E8CIA2_9GAMM</name>
<dbReference type="STRING" id="1524254.PHACT_03025"/>